<comment type="caution">
    <text evidence="2">The sequence shown here is derived from an EMBL/GenBank/DDBJ whole genome shotgun (WGS) entry which is preliminary data.</text>
</comment>
<gene>
    <name evidence="2" type="ORF">B0T14DRAFT_565118</name>
</gene>
<evidence type="ECO:0000313" key="2">
    <source>
        <dbReference type="EMBL" id="KAK0623795.1"/>
    </source>
</evidence>
<dbReference type="Proteomes" id="UP001175000">
    <property type="component" value="Unassembled WGS sequence"/>
</dbReference>
<name>A0AA40C3M2_9PEZI</name>
<feature type="compositionally biased region" description="Basic residues" evidence="1">
    <location>
        <begin position="301"/>
        <end position="317"/>
    </location>
</feature>
<dbReference type="AlphaFoldDB" id="A0AA40C3M2"/>
<dbReference type="EMBL" id="JAULSU010000003">
    <property type="protein sequence ID" value="KAK0623795.1"/>
    <property type="molecule type" value="Genomic_DNA"/>
</dbReference>
<proteinExistence type="predicted"/>
<reference evidence="2" key="1">
    <citation type="submission" date="2023-06" db="EMBL/GenBank/DDBJ databases">
        <title>Genome-scale phylogeny and comparative genomics of the fungal order Sordariales.</title>
        <authorList>
            <consortium name="Lawrence Berkeley National Laboratory"/>
            <person name="Hensen N."/>
            <person name="Bonometti L."/>
            <person name="Westerberg I."/>
            <person name="Brannstrom I.O."/>
            <person name="Guillou S."/>
            <person name="Cros-Aarteil S."/>
            <person name="Calhoun S."/>
            <person name="Haridas S."/>
            <person name="Kuo A."/>
            <person name="Mondo S."/>
            <person name="Pangilinan J."/>
            <person name="Riley R."/>
            <person name="Labutti K."/>
            <person name="Andreopoulos B."/>
            <person name="Lipzen A."/>
            <person name="Chen C."/>
            <person name="Yanf M."/>
            <person name="Daum C."/>
            <person name="Ng V."/>
            <person name="Clum A."/>
            <person name="Steindorff A."/>
            <person name="Ohm R."/>
            <person name="Martin F."/>
            <person name="Silar P."/>
            <person name="Natvig D."/>
            <person name="Lalanne C."/>
            <person name="Gautier V."/>
            <person name="Ament-Velasquez S.L."/>
            <person name="Kruys A."/>
            <person name="Hutchinson M.I."/>
            <person name="Powell A.J."/>
            <person name="Barry K."/>
            <person name="Miller A.N."/>
            <person name="Grigoriev I.V."/>
            <person name="Debuchy R."/>
            <person name="Gladieux P."/>
            <person name="Thoren M.H."/>
            <person name="Johannesson H."/>
        </authorList>
    </citation>
    <scope>NUCLEOTIDE SEQUENCE</scope>
    <source>
        <strain evidence="2">CBS 606.72</strain>
    </source>
</reference>
<accession>A0AA40C3M2</accession>
<feature type="region of interest" description="Disordered" evidence="1">
    <location>
        <begin position="255"/>
        <end position="354"/>
    </location>
</feature>
<dbReference type="PANTHER" id="PTHR37538:SF1">
    <property type="entry name" value="BTB DOMAIN-CONTAINING PROTEIN"/>
    <property type="match status" value="1"/>
</dbReference>
<evidence type="ECO:0000313" key="3">
    <source>
        <dbReference type="Proteomes" id="UP001175000"/>
    </source>
</evidence>
<organism evidence="2 3">
    <name type="scientific">Immersiella caudata</name>
    <dbReference type="NCBI Taxonomy" id="314043"/>
    <lineage>
        <taxon>Eukaryota</taxon>
        <taxon>Fungi</taxon>
        <taxon>Dikarya</taxon>
        <taxon>Ascomycota</taxon>
        <taxon>Pezizomycotina</taxon>
        <taxon>Sordariomycetes</taxon>
        <taxon>Sordariomycetidae</taxon>
        <taxon>Sordariales</taxon>
        <taxon>Lasiosphaeriaceae</taxon>
        <taxon>Immersiella</taxon>
    </lineage>
</organism>
<keyword evidence="3" id="KW-1185">Reference proteome</keyword>
<sequence>MATNKNHGSSKPEPLFDTSPFSCESMVTLKFETGPSLQVHQDLLHLNPKLAQLADGGKTDYRTRQPIPNAVYDNLRRRSHTAGHVLAHYLYTSVYHTPKWTGPTDTTRKEIIAKFSIAFEVYATARELDLSELEALAKDQIVLLRKDIDAFTIIDIVKKAYPVAKDNDTWLSIFIKDTVRTAFETPSAPLAVEAPCEATSGVTLSKLLLQGAVEVYKEKMDARTSVCNPQLQSDDQQPVLVAKLEKIKLQPELELVPVPEKENDDDLAPTKKEKKGKKARFDLEPEPAPQEENKDDEWVPTKKRMKDKKGRNGKAKAGKSSQPDPEPVEESKSMEEPVPVDEGWVGDSQDSWSL</sequence>
<protein>
    <submittedName>
        <fullName evidence="2">Uncharacterized protein</fullName>
    </submittedName>
</protein>
<dbReference type="PANTHER" id="PTHR37538">
    <property type="entry name" value="BTB DOMAIN-CONTAINING PROTEIN"/>
    <property type="match status" value="1"/>
</dbReference>
<evidence type="ECO:0000256" key="1">
    <source>
        <dbReference type="SAM" id="MobiDB-lite"/>
    </source>
</evidence>